<evidence type="ECO:0000313" key="2">
    <source>
        <dbReference type="Proteomes" id="UP001479290"/>
    </source>
</evidence>
<comment type="caution">
    <text evidence="1">The sequence shown here is derived from an EMBL/GenBank/DDBJ whole genome shotgun (WGS) entry which is preliminary data.</text>
</comment>
<evidence type="ECO:0000313" key="1">
    <source>
        <dbReference type="EMBL" id="KAK9981484.1"/>
    </source>
</evidence>
<feature type="non-terminal residue" evidence="1">
    <location>
        <position position="1"/>
    </location>
</feature>
<organism evidence="1 2">
    <name type="scientific">Culter alburnus</name>
    <name type="common">Topmouth culter</name>
    <dbReference type="NCBI Taxonomy" id="194366"/>
    <lineage>
        <taxon>Eukaryota</taxon>
        <taxon>Metazoa</taxon>
        <taxon>Chordata</taxon>
        <taxon>Craniata</taxon>
        <taxon>Vertebrata</taxon>
        <taxon>Euteleostomi</taxon>
        <taxon>Actinopterygii</taxon>
        <taxon>Neopterygii</taxon>
        <taxon>Teleostei</taxon>
        <taxon>Ostariophysi</taxon>
        <taxon>Cypriniformes</taxon>
        <taxon>Xenocyprididae</taxon>
        <taxon>Xenocypridinae</taxon>
        <taxon>Culter</taxon>
    </lineage>
</organism>
<sequence>SIITKTQLVFNSSETLPSVEEISNTLLTEVETGHVDPLHIIPSSVSVNGSVIATTVAALTTVSSGLKIEFSLLQTTWLIIMAKILRLFL</sequence>
<keyword evidence="2" id="KW-1185">Reference proteome</keyword>
<dbReference type="AlphaFoldDB" id="A0AAW2B9Q2"/>
<gene>
    <name evidence="1" type="ORF">ABG768_001014</name>
</gene>
<proteinExistence type="predicted"/>
<dbReference type="Proteomes" id="UP001479290">
    <property type="component" value="Unassembled WGS sequence"/>
</dbReference>
<protein>
    <submittedName>
        <fullName evidence="1">Uncharacterized protein</fullName>
    </submittedName>
</protein>
<reference evidence="1 2" key="1">
    <citation type="submission" date="2024-05" db="EMBL/GenBank/DDBJ databases">
        <title>A high-quality chromosomal-level genome assembly of Topmouth culter (Culter alburnus).</title>
        <authorList>
            <person name="Zhao H."/>
        </authorList>
    </citation>
    <scope>NUCLEOTIDE SEQUENCE [LARGE SCALE GENOMIC DNA]</scope>
    <source>
        <strain evidence="1">CATC2023</strain>
        <tissue evidence="1">Muscle</tissue>
    </source>
</reference>
<dbReference type="EMBL" id="JAWDJR010000001">
    <property type="protein sequence ID" value="KAK9981484.1"/>
    <property type="molecule type" value="Genomic_DNA"/>
</dbReference>
<accession>A0AAW2B9Q2</accession>
<name>A0AAW2B9Q2_CULAL</name>